<name>A0A1I7GDH9_9BACL</name>
<accession>A0A1I7GDH9</accession>
<evidence type="ECO:0000256" key="7">
    <source>
        <dbReference type="HAMAP-Rule" id="MF_00173"/>
    </source>
</evidence>
<dbReference type="Pfam" id="PF01316">
    <property type="entry name" value="Arg_repressor"/>
    <property type="match status" value="1"/>
</dbReference>
<dbReference type="GO" id="GO:0003700">
    <property type="term" value="F:DNA-binding transcription factor activity"/>
    <property type="evidence" value="ECO:0007669"/>
    <property type="project" value="UniProtKB-UniRule"/>
</dbReference>
<dbReference type="NCBIfam" id="TIGR01529">
    <property type="entry name" value="argR_whole"/>
    <property type="match status" value="1"/>
</dbReference>
<dbReference type="InterPro" id="IPR036388">
    <property type="entry name" value="WH-like_DNA-bd_sf"/>
</dbReference>
<dbReference type="GO" id="GO:1900079">
    <property type="term" value="P:regulation of arginine biosynthetic process"/>
    <property type="evidence" value="ECO:0007669"/>
    <property type="project" value="UniProtKB-UniRule"/>
</dbReference>
<evidence type="ECO:0000256" key="3">
    <source>
        <dbReference type="ARBA" id="ARBA00022490"/>
    </source>
</evidence>
<dbReference type="GO" id="GO:0051259">
    <property type="term" value="P:protein complex oligomerization"/>
    <property type="evidence" value="ECO:0007669"/>
    <property type="project" value="InterPro"/>
</dbReference>
<gene>
    <name evidence="7" type="primary">argR</name>
    <name evidence="11" type="ORF">SAMN05421543_102151</name>
</gene>
<evidence type="ECO:0000259" key="9">
    <source>
        <dbReference type="Pfam" id="PF01316"/>
    </source>
</evidence>
<comment type="similarity">
    <text evidence="2 7">Belongs to the ArgR family.</text>
</comment>
<evidence type="ECO:0000256" key="5">
    <source>
        <dbReference type="ARBA" id="ARBA00023125"/>
    </source>
</evidence>
<dbReference type="Gene3D" id="3.30.1360.40">
    <property type="match status" value="1"/>
</dbReference>
<dbReference type="Pfam" id="PF02863">
    <property type="entry name" value="Arg_repressor_C"/>
    <property type="match status" value="1"/>
</dbReference>
<keyword evidence="3 7" id="KW-0963">Cytoplasm</keyword>
<dbReference type="InterPro" id="IPR036390">
    <property type="entry name" value="WH_DNA-bd_sf"/>
</dbReference>
<evidence type="ECO:0000313" key="11">
    <source>
        <dbReference type="EMBL" id="SFU46532.1"/>
    </source>
</evidence>
<keyword evidence="4 7" id="KW-0805">Transcription regulation</keyword>
<comment type="function">
    <text evidence="7">Regulates arginine biosynthesis genes.</text>
</comment>
<organism evidence="11 12">
    <name type="scientific">Alicyclobacillus macrosporangiidus</name>
    <dbReference type="NCBI Taxonomy" id="392015"/>
    <lineage>
        <taxon>Bacteria</taxon>
        <taxon>Bacillati</taxon>
        <taxon>Bacillota</taxon>
        <taxon>Bacilli</taxon>
        <taxon>Bacillales</taxon>
        <taxon>Alicyclobacillaceae</taxon>
        <taxon>Alicyclobacillus</taxon>
    </lineage>
</organism>
<evidence type="ECO:0000256" key="8">
    <source>
        <dbReference type="NCBIfam" id="TIGR01529"/>
    </source>
</evidence>
<dbReference type="UniPathway" id="UPA00068"/>
<evidence type="ECO:0000256" key="1">
    <source>
        <dbReference type="ARBA" id="ARBA00004496"/>
    </source>
</evidence>
<evidence type="ECO:0000256" key="4">
    <source>
        <dbReference type="ARBA" id="ARBA00023015"/>
    </source>
</evidence>
<dbReference type="InterPro" id="IPR020899">
    <property type="entry name" value="Arg_repress_C"/>
</dbReference>
<comment type="subcellular location">
    <subcellularLocation>
        <location evidence="1 7">Cytoplasm</location>
    </subcellularLocation>
</comment>
<dbReference type="STRING" id="392015.SAMN05421543_102151"/>
<dbReference type="GO" id="GO:0006526">
    <property type="term" value="P:L-arginine biosynthetic process"/>
    <property type="evidence" value="ECO:0007669"/>
    <property type="project" value="UniProtKB-UniPathway"/>
</dbReference>
<dbReference type="AlphaFoldDB" id="A0A1I7GDH9"/>
<feature type="domain" description="Arginine repressor DNA-binding" evidence="9">
    <location>
        <begin position="8"/>
        <end position="70"/>
    </location>
</feature>
<evidence type="ECO:0000259" key="10">
    <source>
        <dbReference type="Pfam" id="PF02863"/>
    </source>
</evidence>
<dbReference type="InterPro" id="IPR001669">
    <property type="entry name" value="Arg_repress"/>
</dbReference>
<comment type="pathway">
    <text evidence="7">Amino-acid biosynthesis; L-arginine biosynthesis [regulation].</text>
</comment>
<dbReference type="EMBL" id="FPBV01000002">
    <property type="protein sequence ID" value="SFU46532.1"/>
    <property type="molecule type" value="Genomic_DNA"/>
</dbReference>
<proteinExistence type="inferred from homology"/>
<evidence type="ECO:0000256" key="2">
    <source>
        <dbReference type="ARBA" id="ARBA00008316"/>
    </source>
</evidence>
<dbReference type="PANTHER" id="PTHR34471">
    <property type="entry name" value="ARGININE REPRESSOR"/>
    <property type="match status" value="1"/>
</dbReference>
<evidence type="ECO:0000313" key="12">
    <source>
        <dbReference type="Proteomes" id="UP000183508"/>
    </source>
</evidence>
<reference evidence="12" key="1">
    <citation type="submission" date="2016-10" db="EMBL/GenBank/DDBJ databases">
        <authorList>
            <person name="Varghese N."/>
        </authorList>
    </citation>
    <scope>NUCLEOTIDE SEQUENCE [LARGE SCALE GENOMIC DNA]</scope>
    <source>
        <strain evidence="12">DSM 17980</strain>
    </source>
</reference>
<evidence type="ECO:0000256" key="6">
    <source>
        <dbReference type="ARBA" id="ARBA00023163"/>
    </source>
</evidence>
<keyword evidence="12" id="KW-1185">Reference proteome</keyword>
<keyword evidence="7" id="KW-0678">Repressor</keyword>
<dbReference type="HAMAP" id="MF_00173">
    <property type="entry name" value="Arg_repressor"/>
    <property type="match status" value="1"/>
</dbReference>
<keyword evidence="7" id="KW-0055">Arginine biosynthesis</keyword>
<keyword evidence="6 7" id="KW-0804">Transcription</keyword>
<dbReference type="PRINTS" id="PR01467">
    <property type="entry name" value="ARGREPRESSOR"/>
</dbReference>
<dbReference type="SUPFAM" id="SSF55252">
    <property type="entry name" value="C-terminal domain of arginine repressor"/>
    <property type="match status" value="1"/>
</dbReference>
<dbReference type="InterPro" id="IPR036251">
    <property type="entry name" value="Arg_repress_C_sf"/>
</dbReference>
<keyword evidence="5 7" id="KW-0238">DNA-binding</keyword>
<feature type="domain" description="Arginine repressor C-terminal" evidence="10">
    <location>
        <begin position="86"/>
        <end position="150"/>
    </location>
</feature>
<dbReference type="GO" id="GO:0005737">
    <property type="term" value="C:cytoplasm"/>
    <property type="evidence" value="ECO:0007669"/>
    <property type="project" value="UniProtKB-SubCell"/>
</dbReference>
<dbReference type="GO" id="GO:0034618">
    <property type="term" value="F:arginine binding"/>
    <property type="evidence" value="ECO:0007669"/>
    <property type="project" value="InterPro"/>
</dbReference>
<dbReference type="eggNOG" id="COG1438">
    <property type="taxonomic scope" value="Bacteria"/>
</dbReference>
<dbReference type="Proteomes" id="UP000183508">
    <property type="component" value="Unassembled WGS sequence"/>
</dbReference>
<dbReference type="PANTHER" id="PTHR34471:SF1">
    <property type="entry name" value="ARGININE REPRESSOR"/>
    <property type="match status" value="1"/>
</dbReference>
<dbReference type="SUPFAM" id="SSF46785">
    <property type="entry name" value="Winged helix' DNA-binding domain"/>
    <property type="match status" value="1"/>
</dbReference>
<keyword evidence="7" id="KW-0028">Amino-acid biosynthesis</keyword>
<protein>
    <recommendedName>
        <fullName evidence="7 8">Arginine repressor</fullName>
    </recommendedName>
</protein>
<dbReference type="RefSeq" id="WP_425426505.1">
    <property type="nucleotide sequence ID" value="NZ_FPBV01000002.1"/>
</dbReference>
<dbReference type="GO" id="GO:0003677">
    <property type="term" value="F:DNA binding"/>
    <property type="evidence" value="ECO:0007669"/>
    <property type="project" value="UniProtKB-KW"/>
</dbReference>
<sequence length="153" mass="16432">MTAGISLKEKRHMKIKEIVSQNEIETQEELVQALEEAGFTVTQATISRDIKELQLIKVVGANGRYKYAIPITASVASLDTLRRRLTEVFVSLARAGNLLVLKVLPGNAHSVASLIDGLEVEGLLGTIAGDDTLLLIAADEPAAKEIERLLSGG</sequence>
<dbReference type="Gene3D" id="1.10.10.10">
    <property type="entry name" value="Winged helix-like DNA-binding domain superfamily/Winged helix DNA-binding domain"/>
    <property type="match status" value="1"/>
</dbReference>
<dbReference type="InterPro" id="IPR020900">
    <property type="entry name" value="Arg_repress_DNA-bd"/>
</dbReference>